<dbReference type="Pfam" id="PF12228">
    <property type="entry name" value="DUF3604"/>
    <property type="match status" value="1"/>
</dbReference>
<keyword evidence="2" id="KW-1185">Reference proteome</keyword>
<name>A0A0F6SG69_9BACT</name>
<reference evidence="1 2" key="1">
    <citation type="submission" date="2015-03" db="EMBL/GenBank/DDBJ databases">
        <title>Genome assembly of Sandaracinus amylolyticus DSM 53668.</title>
        <authorList>
            <person name="Sharma G."/>
            <person name="Subramanian S."/>
        </authorList>
    </citation>
    <scope>NUCLEOTIDE SEQUENCE [LARGE SCALE GENOMIC DNA]</scope>
    <source>
        <strain evidence="1 2">DSM 53668</strain>
    </source>
</reference>
<dbReference type="AlphaFoldDB" id="A0A0F6SG69"/>
<sequence>MMRTWISTLLVLALAACGDDDDAVGELDAGPPDAGPTLIALPDERAPCALRDPLRRPLFGDLHVHTARSFDAAAYDVRTGPRDAYDFARGLPIGLPPYDAEGRPMRTLQLARPLDFAAITDHSEFLGEIAICTDPSSPGFTSRTCETWREGRGRGGHYGELTASLAFAPPRRPSVCGTDPTLCASELGDVWQEMNDAAEDAYDRSDACSFTTFVAYEWTGSAGGDNIHRNVLFRTRSVPRLPVSYVEAWTPERLWDALEAGCLEQSTPEGTAPCDVLAIPHNGNLGAGSMFVPVRDDGTPYDRADAERRARLEPLMELYQHKGSSECLDTRGDPLGSEDELCRFEELHPSVCRGLPDDPEACVESCSEGGGIGFLGGCVSGGDFARGALRTGLIERARVGANPFEVGFVGSTDTHQSLAGGVDESSFRGHLGDSEDEASEQLDVDPGVLIRGLTVSPGGLAVVWAEENSRDSIFAALRRRETYATSGTRIVVRAFAGAQIPDDACASAELARIGYERGVPMGGDVDTSAGTPRIVIAAQRDPMGAPLERIQLVIGTLEADGTTRERVIDVAGSEITEGPDATTCAPPAGGSDQLCAVHTLSELDASRPAFVYARVLEVPTCRWSHYVCAESGVDCATIDADDPRAVCCGDRARHVIRERAWTSPVWWTPR</sequence>
<dbReference type="STRING" id="927083.DB32_005323"/>
<evidence type="ECO:0000313" key="1">
    <source>
        <dbReference type="EMBL" id="AKF08174.1"/>
    </source>
</evidence>
<dbReference type="EMBL" id="CP011125">
    <property type="protein sequence ID" value="AKF08174.1"/>
    <property type="molecule type" value="Genomic_DNA"/>
</dbReference>
<protein>
    <recommendedName>
        <fullName evidence="3">DUF3604 domain-containing protein</fullName>
    </recommendedName>
</protein>
<evidence type="ECO:0008006" key="3">
    <source>
        <dbReference type="Google" id="ProtNLM"/>
    </source>
</evidence>
<gene>
    <name evidence="1" type="ORF">DB32_005323</name>
</gene>
<organism evidence="1 2">
    <name type="scientific">Sandaracinus amylolyticus</name>
    <dbReference type="NCBI Taxonomy" id="927083"/>
    <lineage>
        <taxon>Bacteria</taxon>
        <taxon>Pseudomonadati</taxon>
        <taxon>Myxococcota</taxon>
        <taxon>Polyangia</taxon>
        <taxon>Polyangiales</taxon>
        <taxon>Sandaracinaceae</taxon>
        <taxon>Sandaracinus</taxon>
    </lineage>
</organism>
<proteinExistence type="predicted"/>
<dbReference type="InterPro" id="IPR022028">
    <property type="entry name" value="DUF3604"/>
</dbReference>
<dbReference type="KEGG" id="samy:DB32_005323"/>
<dbReference type="Gene3D" id="3.20.20.140">
    <property type="entry name" value="Metal-dependent hydrolases"/>
    <property type="match status" value="1"/>
</dbReference>
<accession>A0A0F6SG69</accession>
<dbReference type="Proteomes" id="UP000034883">
    <property type="component" value="Chromosome"/>
</dbReference>
<evidence type="ECO:0000313" key="2">
    <source>
        <dbReference type="Proteomes" id="UP000034883"/>
    </source>
</evidence>
<dbReference type="PROSITE" id="PS51257">
    <property type="entry name" value="PROKAR_LIPOPROTEIN"/>
    <property type="match status" value="1"/>
</dbReference>